<evidence type="ECO:0000256" key="1">
    <source>
        <dbReference type="SAM" id="MobiDB-lite"/>
    </source>
</evidence>
<evidence type="ECO:0000313" key="2">
    <source>
        <dbReference type="EMBL" id="CAL1590490.1"/>
    </source>
</evidence>
<dbReference type="Proteomes" id="UP001497482">
    <property type="component" value="Chromosome 19"/>
</dbReference>
<gene>
    <name evidence="2" type="ORF">KC01_LOCUS19998</name>
</gene>
<sequence>MACAERKEPGCRQFHPSCNESRRRENSAISDGVHDTRCYRSGFQSWSSGRQREENNRSPFAAPRYFSRQVVLEK</sequence>
<dbReference type="EMBL" id="OZ035841">
    <property type="protein sequence ID" value="CAL1590490.1"/>
    <property type="molecule type" value="Genomic_DNA"/>
</dbReference>
<feature type="region of interest" description="Disordered" evidence="1">
    <location>
        <begin position="1"/>
        <end position="29"/>
    </location>
</feature>
<feature type="compositionally biased region" description="Basic and acidic residues" evidence="1">
    <location>
        <begin position="20"/>
        <end position="29"/>
    </location>
</feature>
<proteinExistence type="predicted"/>
<reference evidence="2 3" key="1">
    <citation type="submission" date="2024-04" db="EMBL/GenBank/DDBJ databases">
        <authorList>
            <person name="Waldvogel A.-M."/>
            <person name="Schoenle A."/>
        </authorList>
    </citation>
    <scope>NUCLEOTIDE SEQUENCE [LARGE SCALE GENOMIC DNA]</scope>
</reference>
<name>A0AAV2KR02_KNICA</name>
<feature type="compositionally biased region" description="Basic and acidic residues" evidence="1">
    <location>
        <begin position="1"/>
        <end position="10"/>
    </location>
</feature>
<evidence type="ECO:0000313" key="3">
    <source>
        <dbReference type="Proteomes" id="UP001497482"/>
    </source>
</evidence>
<keyword evidence="3" id="KW-1185">Reference proteome</keyword>
<organism evidence="2 3">
    <name type="scientific">Knipowitschia caucasica</name>
    <name type="common">Caucasian dwarf goby</name>
    <name type="synonym">Pomatoschistus caucasicus</name>
    <dbReference type="NCBI Taxonomy" id="637954"/>
    <lineage>
        <taxon>Eukaryota</taxon>
        <taxon>Metazoa</taxon>
        <taxon>Chordata</taxon>
        <taxon>Craniata</taxon>
        <taxon>Vertebrata</taxon>
        <taxon>Euteleostomi</taxon>
        <taxon>Actinopterygii</taxon>
        <taxon>Neopterygii</taxon>
        <taxon>Teleostei</taxon>
        <taxon>Neoteleostei</taxon>
        <taxon>Acanthomorphata</taxon>
        <taxon>Gobiaria</taxon>
        <taxon>Gobiiformes</taxon>
        <taxon>Gobioidei</taxon>
        <taxon>Gobiidae</taxon>
        <taxon>Gobiinae</taxon>
        <taxon>Knipowitschia</taxon>
    </lineage>
</organism>
<accession>A0AAV2KR02</accession>
<dbReference type="AlphaFoldDB" id="A0AAV2KR02"/>
<protein>
    <submittedName>
        <fullName evidence="2">Uncharacterized protein</fullName>
    </submittedName>
</protein>